<dbReference type="PANTHER" id="PTHR33055">
    <property type="entry name" value="TRANSPOSASE FOR INSERTION SEQUENCE ELEMENT IS1111A"/>
    <property type="match status" value="1"/>
</dbReference>
<protein>
    <submittedName>
        <fullName evidence="3">Transposase</fullName>
    </submittedName>
</protein>
<proteinExistence type="predicted"/>
<dbReference type="EMBL" id="FCOI02000061">
    <property type="protein sequence ID" value="SAK99074.1"/>
    <property type="molecule type" value="Genomic_DNA"/>
</dbReference>
<dbReference type="Pfam" id="PF02371">
    <property type="entry name" value="Transposase_20"/>
    <property type="match status" value="1"/>
</dbReference>
<dbReference type="PANTHER" id="PTHR33055:SF3">
    <property type="entry name" value="PUTATIVE TRANSPOSASE FOR IS117-RELATED"/>
    <property type="match status" value="1"/>
</dbReference>
<dbReference type="Pfam" id="PF01548">
    <property type="entry name" value="DEDD_Tnp_IS110"/>
    <property type="match status" value="1"/>
</dbReference>
<dbReference type="InterPro" id="IPR011257">
    <property type="entry name" value="DNA_glycosylase"/>
</dbReference>
<evidence type="ECO:0000259" key="1">
    <source>
        <dbReference type="Pfam" id="PF01548"/>
    </source>
</evidence>
<dbReference type="InterPro" id="IPR002525">
    <property type="entry name" value="Transp_IS110-like_N"/>
</dbReference>
<organism evidence="3 4">
    <name type="scientific">Caballeronia temeraria</name>
    <dbReference type="NCBI Taxonomy" id="1777137"/>
    <lineage>
        <taxon>Bacteria</taxon>
        <taxon>Pseudomonadati</taxon>
        <taxon>Pseudomonadota</taxon>
        <taxon>Betaproteobacteria</taxon>
        <taxon>Burkholderiales</taxon>
        <taxon>Burkholderiaceae</taxon>
        <taxon>Caballeronia</taxon>
    </lineage>
</organism>
<dbReference type="NCBIfam" id="NF033542">
    <property type="entry name" value="transpos_IS110"/>
    <property type="match status" value="1"/>
</dbReference>
<reference evidence="4" key="1">
    <citation type="submission" date="2016-01" db="EMBL/GenBank/DDBJ databases">
        <authorList>
            <person name="Peeters Charlotte."/>
        </authorList>
    </citation>
    <scope>NUCLEOTIDE SEQUENCE [LARGE SCALE GENOMIC DNA]</scope>
</reference>
<sequence length="315" mass="35100">MDHATLIGIDLGKHHFHLHGQDRNGKAVFRKKLGRKQMVEFFATCDVCTVVMEACAGAHHMARKLASFGHNVKLISPQFVRPFVKSNKNDFVDAEAICEAASRPAMRFVTPKTESQQTLSVLHRVRESLVRDRTRTINQMHGFLLEFGVSLPVGKTGIARLSELLNMHALPPRLIAVLERIHEHFKYLQAQIGEIDRELARQLADDDVGQRLMSIPGVGPITASALAAEMGDGAQYRCSRDFAASVGLVPRQYSTGGRFNLLGISRRGDRHLRSLLILCARSYLRGLEKRSGRLAEWARDDDAAPFKRRGVCAGQ</sequence>
<dbReference type="GO" id="GO:0004803">
    <property type="term" value="F:transposase activity"/>
    <property type="evidence" value="ECO:0007669"/>
    <property type="project" value="InterPro"/>
</dbReference>
<keyword evidence="4" id="KW-1185">Reference proteome</keyword>
<evidence type="ECO:0000259" key="2">
    <source>
        <dbReference type="Pfam" id="PF02371"/>
    </source>
</evidence>
<dbReference type="AlphaFoldDB" id="A0A158DWZ3"/>
<accession>A0A158DWZ3</accession>
<dbReference type="GO" id="GO:0003677">
    <property type="term" value="F:DNA binding"/>
    <property type="evidence" value="ECO:0007669"/>
    <property type="project" value="InterPro"/>
</dbReference>
<evidence type="ECO:0000313" key="4">
    <source>
        <dbReference type="Proteomes" id="UP000054624"/>
    </source>
</evidence>
<feature type="domain" description="Transposase IS110-like N-terminal" evidence="1">
    <location>
        <begin position="7"/>
        <end position="146"/>
    </location>
</feature>
<feature type="domain" description="Transposase IS116/IS110/IS902 C-terminal" evidence="2">
    <location>
        <begin position="210"/>
        <end position="284"/>
    </location>
</feature>
<dbReference type="InterPro" id="IPR003346">
    <property type="entry name" value="Transposase_20"/>
</dbReference>
<dbReference type="GO" id="GO:0006313">
    <property type="term" value="P:DNA transposition"/>
    <property type="evidence" value="ECO:0007669"/>
    <property type="project" value="InterPro"/>
</dbReference>
<name>A0A158DWZ3_9BURK</name>
<dbReference type="InterPro" id="IPR047650">
    <property type="entry name" value="Transpos_IS110"/>
</dbReference>
<dbReference type="STRING" id="1777137.AWB76_07643"/>
<dbReference type="Proteomes" id="UP000054624">
    <property type="component" value="Unassembled WGS sequence"/>
</dbReference>
<gene>
    <name evidence="3" type="ORF">AWB76_07643</name>
</gene>
<dbReference type="SUPFAM" id="SSF48150">
    <property type="entry name" value="DNA-glycosylase"/>
    <property type="match status" value="1"/>
</dbReference>
<dbReference type="GO" id="GO:0006281">
    <property type="term" value="P:DNA repair"/>
    <property type="evidence" value="ECO:0007669"/>
    <property type="project" value="InterPro"/>
</dbReference>
<evidence type="ECO:0000313" key="3">
    <source>
        <dbReference type="EMBL" id="SAK99074.1"/>
    </source>
</evidence>